<reference evidence="5" key="2">
    <citation type="submission" date="2020-09" db="EMBL/GenBank/DDBJ databases">
        <authorList>
            <person name="Sun Q."/>
            <person name="Ohkuma M."/>
        </authorList>
    </citation>
    <scope>NUCLEOTIDE SEQUENCE</scope>
    <source>
        <strain evidence="5">JCM 3276</strain>
    </source>
</reference>
<proteinExistence type="predicted"/>
<dbReference type="Proteomes" id="UP000660680">
    <property type="component" value="Unassembled WGS sequence"/>
</dbReference>
<dbReference type="Pfam" id="PF13472">
    <property type="entry name" value="Lipase_GDSL_2"/>
    <property type="match status" value="1"/>
</dbReference>
<dbReference type="EMBL" id="BMRB01000010">
    <property type="protein sequence ID" value="GGS58444.1"/>
    <property type="molecule type" value="Genomic_DNA"/>
</dbReference>
<comment type="caution">
    <text evidence="5">The sequence shown here is derived from an EMBL/GenBank/DDBJ whole genome shotgun (WGS) entry which is preliminary data.</text>
</comment>
<feature type="disulfide bond" evidence="2">
    <location>
        <begin position="197"/>
        <end position="246"/>
    </location>
</feature>
<evidence type="ECO:0000259" key="4">
    <source>
        <dbReference type="Pfam" id="PF13472"/>
    </source>
</evidence>
<dbReference type="InterPro" id="IPR036514">
    <property type="entry name" value="SGNH_hydro_sf"/>
</dbReference>
<dbReference type="PANTHER" id="PTHR37981">
    <property type="entry name" value="LIPASE 2"/>
    <property type="match status" value="1"/>
</dbReference>
<dbReference type="Gene3D" id="3.40.50.1110">
    <property type="entry name" value="SGNH hydrolase"/>
    <property type="match status" value="1"/>
</dbReference>
<feature type="signal peptide" evidence="3">
    <location>
        <begin position="1"/>
        <end position="29"/>
    </location>
</feature>
<feature type="disulfide bond" evidence="2">
    <location>
        <begin position="59"/>
        <end position="83"/>
    </location>
</feature>
<feature type="active site" description="Nucleophile" evidence="1">
    <location>
        <position position="41"/>
    </location>
</feature>
<feature type="chain" id="PRO_5037390687" evidence="3">
    <location>
        <begin position="30"/>
        <end position="287"/>
    </location>
</feature>
<feature type="disulfide bond" evidence="2">
    <location>
        <begin position="132"/>
        <end position="146"/>
    </location>
</feature>
<accession>A0A918GSM1</accession>
<dbReference type="RefSeq" id="WP_189214145.1">
    <property type="nucleotide sequence ID" value="NZ_BMRB01000010.1"/>
</dbReference>
<evidence type="ECO:0000256" key="2">
    <source>
        <dbReference type="PIRSR" id="PIRSR637460-2"/>
    </source>
</evidence>
<feature type="active site" evidence="1">
    <location>
        <position position="267"/>
    </location>
</feature>
<keyword evidence="6" id="KW-1185">Reference proteome</keyword>
<organism evidence="5 6">
    <name type="scientific">Actinokineospora fastidiosa</name>
    <dbReference type="NCBI Taxonomy" id="1816"/>
    <lineage>
        <taxon>Bacteria</taxon>
        <taxon>Bacillati</taxon>
        <taxon>Actinomycetota</taxon>
        <taxon>Actinomycetes</taxon>
        <taxon>Pseudonocardiales</taxon>
        <taxon>Pseudonocardiaceae</taxon>
        <taxon>Actinokineospora</taxon>
    </lineage>
</organism>
<keyword evidence="3" id="KW-0732">Signal</keyword>
<feature type="domain" description="SGNH hydrolase-type esterase" evidence="4">
    <location>
        <begin position="37"/>
        <end position="274"/>
    </location>
</feature>
<evidence type="ECO:0000313" key="5">
    <source>
        <dbReference type="EMBL" id="GGS58444.1"/>
    </source>
</evidence>
<dbReference type="SUPFAM" id="SSF52266">
    <property type="entry name" value="SGNH hydrolase"/>
    <property type="match status" value="1"/>
</dbReference>
<keyword evidence="2" id="KW-1015">Disulfide bond</keyword>
<dbReference type="PANTHER" id="PTHR37981:SF1">
    <property type="entry name" value="SGNH HYDROLASE-TYPE ESTERASE DOMAIN-CONTAINING PROTEIN"/>
    <property type="match status" value="1"/>
</dbReference>
<evidence type="ECO:0000256" key="3">
    <source>
        <dbReference type="SAM" id="SignalP"/>
    </source>
</evidence>
<dbReference type="GO" id="GO:0004806">
    <property type="term" value="F:triacylglycerol lipase activity"/>
    <property type="evidence" value="ECO:0007669"/>
    <property type="project" value="TreeGrafter"/>
</dbReference>
<protein>
    <submittedName>
        <fullName evidence="5">Lipase 2</fullName>
    </submittedName>
</protein>
<evidence type="ECO:0000256" key="1">
    <source>
        <dbReference type="PIRSR" id="PIRSR637460-1"/>
    </source>
</evidence>
<dbReference type="CDD" id="cd01823">
    <property type="entry name" value="SEST_like"/>
    <property type="match status" value="1"/>
</dbReference>
<dbReference type="GO" id="GO:0019433">
    <property type="term" value="P:triglyceride catabolic process"/>
    <property type="evidence" value="ECO:0007669"/>
    <property type="project" value="TreeGrafter"/>
</dbReference>
<evidence type="ECO:0000313" key="6">
    <source>
        <dbReference type="Proteomes" id="UP000660680"/>
    </source>
</evidence>
<gene>
    <name evidence="5" type="ORF">GCM10010171_61770</name>
</gene>
<dbReference type="InterPro" id="IPR037460">
    <property type="entry name" value="SEST-like"/>
</dbReference>
<dbReference type="AlphaFoldDB" id="A0A918GSM1"/>
<name>A0A918GSM1_9PSEU</name>
<sequence>MPRRLIAIAAAAATAAGTVALSSAGPAQGADPIDYAALGDSYSAASGVMPTAPGSPAQCLRSALNYPNVIAERTGARLTDVTCGAAQTKDFTAAQYPGIRPQVDALSADTDVVTLTIGGNDSGIFIRAALTCSIAGFFTGGMGSPCKDQNGSSFEDTVRDKTYPDLVDALRAVRAKAPNAEIAVLGYPWIVPATGGCFDKITIAAGDIPYMRSLQATLNDAVGRAAAETGATYVDLNGLSDGHDVCQPPGVRWIEPPIGAQNSIFAHPNALGEREMAAAAMAALDLG</sequence>
<reference evidence="5" key="1">
    <citation type="journal article" date="2014" name="Int. J. Syst. Evol. Microbiol.">
        <title>Complete genome sequence of Corynebacterium casei LMG S-19264T (=DSM 44701T), isolated from a smear-ripened cheese.</title>
        <authorList>
            <consortium name="US DOE Joint Genome Institute (JGI-PGF)"/>
            <person name="Walter F."/>
            <person name="Albersmeier A."/>
            <person name="Kalinowski J."/>
            <person name="Ruckert C."/>
        </authorList>
    </citation>
    <scope>NUCLEOTIDE SEQUENCE</scope>
    <source>
        <strain evidence="5">JCM 3276</strain>
    </source>
</reference>
<dbReference type="InterPro" id="IPR013830">
    <property type="entry name" value="SGNH_hydro"/>
</dbReference>